<sequence length="52" mass="6144">MDKEDEDGVIDEIKTYYDCRYITACESSWRILAFPTHFRTTSVEKLGFHLPD</sequence>
<protein>
    <submittedName>
        <fullName evidence="1">(rape) hypothetical protein</fullName>
    </submittedName>
</protein>
<dbReference type="AlphaFoldDB" id="A0A816XCI7"/>
<proteinExistence type="predicted"/>
<organism evidence="1">
    <name type="scientific">Brassica napus</name>
    <name type="common">Rape</name>
    <dbReference type="NCBI Taxonomy" id="3708"/>
    <lineage>
        <taxon>Eukaryota</taxon>
        <taxon>Viridiplantae</taxon>
        <taxon>Streptophyta</taxon>
        <taxon>Embryophyta</taxon>
        <taxon>Tracheophyta</taxon>
        <taxon>Spermatophyta</taxon>
        <taxon>Magnoliopsida</taxon>
        <taxon>eudicotyledons</taxon>
        <taxon>Gunneridae</taxon>
        <taxon>Pentapetalae</taxon>
        <taxon>rosids</taxon>
        <taxon>malvids</taxon>
        <taxon>Brassicales</taxon>
        <taxon>Brassicaceae</taxon>
        <taxon>Brassiceae</taxon>
        <taxon>Brassica</taxon>
    </lineage>
</organism>
<accession>A0A816XCI7</accession>
<evidence type="ECO:0000313" key="1">
    <source>
        <dbReference type="EMBL" id="CAF2145492.1"/>
    </source>
</evidence>
<name>A0A816XCI7_BRANA</name>
<dbReference type="Proteomes" id="UP001295469">
    <property type="component" value="Chromosome A02"/>
</dbReference>
<reference evidence="1" key="1">
    <citation type="submission" date="2021-01" db="EMBL/GenBank/DDBJ databases">
        <authorList>
            <consortium name="Genoscope - CEA"/>
            <person name="William W."/>
        </authorList>
    </citation>
    <scope>NUCLEOTIDE SEQUENCE</scope>
</reference>
<gene>
    <name evidence="1" type="ORF">DARMORV10_A02P44280.1</name>
</gene>
<dbReference type="EMBL" id="HG994356">
    <property type="protein sequence ID" value="CAF2145492.1"/>
    <property type="molecule type" value="Genomic_DNA"/>
</dbReference>